<dbReference type="Proteomes" id="UP001603857">
    <property type="component" value="Unassembled WGS sequence"/>
</dbReference>
<keyword evidence="3" id="KW-1185">Reference proteome</keyword>
<dbReference type="Gene3D" id="3.40.50.880">
    <property type="match status" value="1"/>
</dbReference>
<sequence length="347" mass="39914">MTEKRTSMVEEENMIMEALRTVDFWILFVSFLCGVGTAIETDSYKETRDLISYWILLSLIYLFEYAFSRLLLWFQLWPYIKLMIIFWLIIPDFGQASNAYSFIRNCISLNPHTVICRLNNWRELFVKKDDFLLHVGMYVKENGTEALEKLITSKNTTYKLDVEVTNAIRATDNKEMQQGLKTGMYYLRSRSTADAIKFTVDTTALKIRRIHYDQFFVAAETNLKEWTAWTKVYDRCHEPALLHASVDRNRKLIVDWVPAGDLEDVTYKEDHKAAWSLLKGANGVLVPGGFGDRGVQGKILAAKLTNAKCEVSGNKHESSREPSSWLASGVNVQAKRGMLDLLVFMNI</sequence>
<keyword evidence="1" id="KW-1133">Transmembrane helix</keyword>
<comment type="caution">
    <text evidence="2">The sequence shown here is derived from an EMBL/GenBank/DDBJ whole genome shotgun (WGS) entry which is preliminary data.</text>
</comment>
<dbReference type="Pfam" id="PF03134">
    <property type="entry name" value="TB2_DP1_HVA22"/>
    <property type="match status" value="1"/>
</dbReference>
<dbReference type="InterPro" id="IPR004345">
    <property type="entry name" value="TB2_DP1_HVA22"/>
</dbReference>
<dbReference type="InterPro" id="IPR004468">
    <property type="entry name" value="CTP_synthase"/>
</dbReference>
<feature type="transmembrane region" description="Helical" evidence="1">
    <location>
        <begin position="51"/>
        <end position="72"/>
    </location>
</feature>
<proteinExistence type="predicted"/>
<dbReference type="PANTHER" id="PTHR11550:SF0">
    <property type="entry name" value="CTP SYNTHASE-RELATED"/>
    <property type="match status" value="1"/>
</dbReference>
<gene>
    <name evidence="2" type="ORF">Fmac_005997</name>
</gene>
<name>A0ABD1N9E3_9FABA</name>
<dbReference type="EMBL" id="JBGMDY010000002">
    <property type="protein sequence ID" value="KAL2344712.1"/>
    <property type="molecule type" value="Genomic_DNA"/>
</dbReference>
<dbReference type="AlphaFoldDB" id="A0ABD1N9E3"/>
<organism evidence="2 3">
    <name type="scientific">Flemingia macrophylla</name>
    <dbReference type="NCBI Taxonomy" id="520843"/>
    <lineage>
        <taxon>Eukaryota</taxon>
        <taxon>Viridiplantae</taxon>
        <taxon>Streptophyta</taxon>
        <taxon>Embryophyta</taxon>
        <taxon>Tracheophyta</taxon>
        <taxon>Spermatophyta</taxon>
        <taxon>Magnoliopsida</taxon>
        <taxon>eudicotyledons</taxon>
        <taxon>Gunneridae</taxon>
        <taxon>Pentapetalae</taxon>
        <taxon>rosids</taxon>
        <taxon>fabids</taxon>
        <taxon>Fabales</taxon>
        <taxon>Fabaceae</taxon>
        <taxon>Papilionoideae</taxon>
        <taxon>50 kb inversion clade</taxon>
        <taxon>NPAAA clade</taxon>
        <taxon>indigoferoid/millettioid clade</taxon>
        <taxon>Phaseoleae</taxon>
        <taxon>Flemingia</taxon>
    </lineage>
</organism>
<evidence type="ECO:0000313" key="2">
    <source>
        <dbReference type="EMBL" id="KAL2344712.1"/>
    </source>
</evidence>
<dbReference type="PANTHER" id="PTHR11550">
    <property type="entry name" value="CTP SYNTHASE"/>
    <property type="match status" value="1"/>
</dbReference>
<keyword evidence="1" id="KW-0812">Transmembrane</keyword>
<dbReference type="InterPro" id="IPR029062">
    <property type="entry name" value="Class_I_gatase-like"/>
</dbReference>
<evidence type="ECO:0000313" key="3">
    <source>
        <dbReference type="Proteomes" id="UP001603857"/>
    </source>
</evidence>
<feature type="transmembrane region" description="Helical" evidence="1">
    <location>
        <begin position="21"/>
        <end position="39"/>
    </location>
</feature>
<protein>
    <submittedName>
        <fullName evidence="2">Uncharacterized protein</fullName>
    </submittedName>
</protein>
<keyword evidence="1" id="KW-0472">Membrane</keyword>
<dbReference type="SUPFAM" id="SSF52317">
    <property type="entry name" value="Class I glutamine amidotransferase-like"/>
    <property type="match status" value="1"/>
</dbReference>
<reference evidence="2 3" key="1">
    <citation type="submission" date="2024-08" db="EMBL/GenBank/DDBJ databases">
        <title>Insights into the chromosomal genome structure of Flemingia macrophylla.</title>
        <authorList>
            <person name="Ding Y."/>
            <person name="Zhao Y."/>
            <person name="Bi W."/>
            <person name="Wu M."/>
            <person name="Zhao G."/>
            <person name="Gong Y."/>
            <person name="Li W."/>
            <person name="Zhang P."/>
        </authorList>
    </citation>
    <scope>NUCLEOTIDE SEQUENCE [LARGE SCALE GENOMIC DNA]</scope>
    <source>
        <strain evidence="2">DYQJB</strain>
        <tissue evidence="2">Leaf</tissue>
    </source>
</reference>
<accession>A0ABD1N9E3</accession>
<evidence type="ECO:0000256" key="1">
    <source>
        <dbReference type="SAM" id="Phobius"/>
    </source>
</evidence>